<sequence length="64" mass="7238">MLNNKNKILPILGVFIGYVIVEVIKTYMNGSLSGDMFLEDILVPGLFFAGGFAIFYFILLRYVK</sequence>
<feature type="transmembrane region" description="Helical" evidence="1">
    <location>
        <begin position="41"/>
        <end position="63"/>
    </location>
</feature>
<keyword evidence="1" id="KW-1133">Transmembrane helix</keyword>
<feature type="transmembrane region" description="Helical" evidence="1">
    <location>
        <begin position="9"/>
        <end position="29"/>
    </location>
</feature>
<accession>A0A6N2YHD1</accession>
<evidence type="ECO:0000256" key="1">
    <source>
        <dbReference type="SAM" id="Phobius"/>
    </source>
</evidence>
<dbReference type="AlphaFoldDB" id="A0A6N2YHD1"/>
<name>A0A6N2YHD1_ENTCA</name>
<proteinExistence type="predicted"/>
<evidence type="ECO:0008006" key="3">
    <source>
        <dbReference type="Google" id="ProtNLM"/>
    </source>
</evidence>
<protein>
    <recommendedName>
        <fullName evidence="3">Group-specific protein</fullName>
    </recommendedName>
</protein>
<gene>
    <name evidence="2" type="ORF">ECLFYP2_01265</name>
</gene>
<dbReference type="EMBL" id="CACRTX010000002">
    <property type="protein sequence ID" value="VYT64912.1"/>
    <property type="molecule type" value="Genomic_DNA"/>
</dbReference>
<keyword evidence="1" id="KW-0812">Transmembrane</keyword>
<keyword evidence="1" id="KW-0472">Membrane</keyword>
<evidence type="ECO:0000313" key="2">
    <source>
        <dbReference type="EMBL" id="VYT64912.1"/>
    </source>
</evidence>
<organism evidence="2">
    <name type="scientific">Enterococcus casseliflavus</name>
    <name type="common">Enterococcus flavescens</name>
    <dbReference type="NCBI Taxonomy" id="37734"/>
    <lineage>
        <taxon>Bacteria</taxon>
        <taxon>Bacillati</taxon>
        <taxon>Bacillota</taxon>
        <taxon>Bacilli</taxon>
        <taxon>Lactobacillales</taxon>
        <taxon>Enterococcaceae</taxon>
        <taxon>Enterococcus</taxon>
    </lineage>
</organism>
<reference evidence="2" key="1">
    <citation type="submission" date="2019-11" db="EMBL/GenBank/DDBJ databases">
        <authorList>
            <person name="Feng L."/>
        </authorList>
    </citation>
    <scope>NUCLEOTIDE SEQUENCE</scope>
    <source>
        <strain evidence="2">ECasseliflavusLFYP2</strain>
    </source>
</reference>